<dbReference type="InterPro" id="IPR001509">
    <property type="entry name" value="Epimerase_deHydtase"/>
</dbReference>
<dbReference type="AlphaFoldDB" id="A0A0R1QL79"/>
<dbReference type="PANTHER" id="PTHR10366">
    <property type="entry name" value="NAD DEPENDENT EPIMERASE/DEHYDRATASE"/>
    <property type="match status" value="1"/>
</dbReference>
<dbReference type="Gene3D" id="3.40.50.720">
    <property type="entry name" value="NAD(P)-binding Rossmann-like Domain"/>
    <property type="match status" value="1"/>
</dbReference>
<accession>A0A0R1QL79</accession>
<evidence type="ECO:0000256" key="2">
    <source>
        <dbReference type="ARBA" id="ARBA00023445"/>
    </source>
</evidence>
<organism evidence="4 5">
    <name type="scientific">Lacticaseibacillus manihotivorans DSM 13343 = JCM 12514</name>
    <dbReference type="NCBI Taxonomy" id="1423769"/>
    <lineage>
        <taxon>Bacteria</taxon>
        <taxon>Bacillati</taxon>
        <taxon>Bacillota</taxon>
        <taxon>Bacilli</taxon>
        <taxon>Lactobacillales</taxon>
        <taxon>Lactobacillaceae</taxon>
        <taxon>Lacticaseibacillus</taxon>
    </lineage>
</organism>
<name>A0A0R1QL79_9LACO</name>
<dbReference type="RefSeq" id="WP_056963337.1">
    <property type="nucleotide sequence ID" value="NZ_AZEU01000121.1"/>
</dbReference>
<dbReference type="SUPFAM" id="SSF51735">
    <property type="entry name" value="NAD(P)-binding Rossmann-fold domains"/>
    <property type="match status" value="1"/>
</dbReference>
<protein>
    <submittedName>
        <fullName evidence="4">NAD-dependent epimerase dehydratase</fullName>
    </submittedName>
</protein>
<gene>
    <name evidence="4" type="ORF">FD01_GL000631</name>
</gene>
<comment type="caution">
    <text evidence="4">The sequence shown here is derived from an EMBL/GenBank/DDBJ whole genome shotgun (WGS) entry which is preliminary data.</text>
</comment>
<dbReference type="EMBL" id="AZEU01000121">
    <property type="protein sequence ID" value="KRL45600.1"/>
    <property type="molecule type" value="Genomic_DNA"/>
</dbReference>
<reference evidence="4 5" key="1">
    <citation type="journal article" date="2015" name="Genome Announc.">
        <title>Expanding the biotechnology potential of lactobacilli through comparative genomics of 213 strains and associated genera.</title>
        <authorList>
            <person name="Sun Z."/>
            <person name="Harris H.M."/>
            <person name="McCann A."/>
            <person name="Guo C."/>
            <person name="Argimon S."/>
            <person name="Zhang W."/>
            <person name="Yang X."/>
            <person name="Jeffery I.B."/>
            <person name="Cooney J.C."/>
            <person name="Kagawa T.F."/>
            <person name="Liu W."/>
            <person name="Song Y."/>
            <person name="Salvetti E."/>
            <person name="Wrobel A."/>
            <person name="Rasinkangas P."/>
            <person name="Parkhill J."/>
            <person name="Rea M.C."/>
            <person name="O'Sullivan O."/>
            <person name="Ritari J."/>
            <person name="Douillard F.P."/>
            <person name="Paul Ross R."/>
            <person name="Yang R."/>
            <person name="Briner A.E."/>
            <person name="Felis G.E."/>
            <person name="de Vos W.M."/>
            <person name="Barrangou R."/>
            <person name="Klaenhammer T.R."/>
            <person name="Caufield P.W."/>
            <person name="Cui Y."/>
            <person name="Zhang H."/>
            <person name="O'Toole P.W."/>
        </authorList>
    </citation>
    <scope>NUCLEOTIDE SEQUENCE [LARGE SCALE GENOMIC DNA]</scope>
    <source>
        <strain evidence="4 5">DSM 13343</strain>
    </source>
</reference>
<keyword evidence="5" id="KW-1185">Reference proteome</keyword>
<evidence type="ECO:0000313" key="5">
    <source>
        <dbReference type="Proteomes" id="UP000051790"/>
    </source>
</evidence>
<proteinExistence type="inferred from homology"/>
<dbReference type="Proteomes" id="UP000051790">
    <property type="component" value="Unassembled WGS sequence"/>
</dbReference>
<dbReference type="InterPro" id="IPR050425">
    <property type="entry name" value="NAD(P)_dehydrat-like"/>
</dbReference>
<comment type="similarity">
    <text evidence="2">Belongs to the NAD(P)-dependent epimerase/dehydratase family. Dihydroflavonol-4-reductase subfamily.</text>
</comment>
<evidence type="ECO:0000313" key="4">
    <source>
        <dbReference type="EMBL" id="KRL45600.1"/>
    </source>
</evidence>
<feature type="domain" description="NAD-dependent epimerase/dehydratase" evidence="3">
    <location>
        <begin position="6"/>
        <end position="246"/>
    </location>
</feature>
<dbReference type="GO" id="GO:0016616">
    <property type="term" value="F:oxidoreductase activity, acting on the CH-OH group of donors, NAD or NADP as acceptor"/>
    <property type="evidence" value="ECO:0007669"/>
    <property type="project" value="TreeGrafter"/>
</dbReference>
<dbReference type="Pfam" id="PF01370">
    <property type="entry name" value="Epimerase"/>
    <property type="match status" value="1"/>
</dbReference>
<dbReference type="FunFam" id="3.40.50.720:FF:000336">
    <property type="entry name" value="Aldehyde reductase"/>
    <property type="match status" value="1"/>
</dbReference>
<dbReference type="PANTHER" id="PTHR10366:SF564">
    <property type="entry name" value="STEROL-4-ALPHA-CARBOXYLATE 3-DEHYDROGENASE, DECARBOXYLATING"/>
    <property type="match status" value="1"/>
</dbReference>
<evidence type="ECO:0000256" key="1">
    <source>
        <dbReference type="ARBA" id="ARBA00023002"/>
    </source>
</evidence>
<dbReference type="OrthoDB" id="9778052at2"/>
<evidence type="ECO:0000259" key="3">
    <source>
        <dbReference type="Pfam" id="PF01370"/>
    </source>
</evidence>
<sequence length="346" mass="37591">MSQSLVVVTGGSGFIASHIIVQLLQAGYAVRTTVRNIEKKRPLIEQMMHQAGVTDLSNLSLVAADLTNPDHWDDAINSADYVIHPASPTPTLNFKDEREMIEPAINGVLYVLRAAAKHHVKRVVLTSAYGAIFAGHRDQTTPFTEKDWSDLTQPGVHPYQKSKTMSERAAWDFIKHDDSGLQLATVNPVAVMGPVLADDYSHSNIQIKDYLTGKTPPVPKVDSGYVDVRDVASLHLLAMTRPEANGQRFLATTGETLSMLEVANILCEAFPAFAHKLPKHEIPTAALKLAAKADPMLKMVASVAGTYAETSNEKAVTLLGWHPRSAREAIIATAQSMIDLGIVSVD</sequence>
<dbReference type="InterPro" id="IPR036291">
    <property type="entry name" value="NAD(P)-bd_dom_sf"/>
</dbReference>
<keyword evidence="1" id="KW-0560">Oxidoreductase</keyword>
<dbReference type="CDD" id="cd05227">
    <property type="entry name" value="AR_SDR_e"/>
    <property type="match status" value="1"/>
</dbReference>
<dbReference type="PATRIC" id="fig|1423769.4.peg.672"/>